<dbReference type="Proteomes" id="UP001196413">
    <property type="component" value="Unassembled WGS sequence"/>
</dbReference>
<evidence type="ECO:0000313" key="2">
    <source>
        <dbReference type="EMBL" id="KAJ1361479.1"/>
    </source>
</evidence>
<reference evidence="2" key="1">
    <citation type="submission" date="2021-06" db="EMBL/GenBank/DDBJ databases">
        <title>Parelaphostrongylus tenuis whole genome reference sequence.</title>
        <authorList>
            <person name="Garwood T.J."/>
            <person name="Larsen P.A."/>
            <person name="Fountain-Jones N.M."/>
            <person name="Garbe J.R."/>
            <person name="Macchietto M.G."/>
            <person name="Kania S.A."/>
            <person name="Gerhold R.W."/>
            <person name="Richards J.E."/>
            <person name="Wolf T.M."/>
        </authorList>
    </citation>
    <scope>NUCLEOTIDE SEQUENCE</scope>
    <source>
        <strain evidence="2">MNPRO001-30</strain>
        <tissue evidence="2">Meninges</tissue>
    </source>
</reference>
<keyword evidence="3" id="KW-1185">Reference proteome</keyword>
<comment type="caution">
    <text evidence="2">The sequence shown here is derived from an EMBL/GenBank/DDBJ whole genome shotgun (WGS) entry which is preliminary data.</text>
</comment>
<keyword evidence="1" id="KW-0812">Transmembrane</keyword>
<evidence type="ECO:0000256" key="1">
    <source>
        <dbReference type="SAM" id="Phobius"/>
    </source>
</evidence>
<organism evidence="2 3">
    <name type="scientific">Parelaphostrongylus tenuis</name>
    <name type="common">Meningeal worm</name>
    <dbReference type="NCBI Taxonomy" id="148309"/>
    <lineage>
        <taxon>Eukaryota</taxon>
        <taxon>Metazoa</taxon>
        <taxon>Ecdysozoa</taxon>
        <taxon>Nematoda</taxon>
        <taxon>Chromadorea</taxon>
        <taxon>Rhabditida</taxon>
        <taxon>Rhabditina</taxon>
        <taxon>Rhabditomorpha</taxon>
        <taxon>Strongyloidea</taxon>
        <taxon>Metastrongylidae</taxon>
        <taxon>Parelaphostrongylus</taxon>
    </lineage>
</organism>
<name>A0AAD5QTY4_PARTN</name>
<dbReference type="AlphaFoldDB" id="A0AAD5QTY4"/>
<protein>
    <submittedName>
        <fullName evidence="2">Uncharacterized protein</fullName>
    </submittedName>
</protein>
<evidence type="ECO:0000313" key="3">
    <source>
        <dbReference type="Proteomes" id="UP001196413"/>
    </source>
</evidence>
<proteinExistence type="predicted"/>
<feature type="transmembrane region" description="Helical" evidence="1">
    <location>
        <begin position="17"/>
        <end position="34"/>
    </location>
</feature>
<keyword evidence="1" id="KW-1133">Transmembrane helix</keyword>
<sequence length="55" mass="6245">MVGVGYIRGDDDERMKWMVVMLQFILALGFFGLIEPSVASGVENRLNESFVHQLE</sequence>
<dbReference type="EMBL" id="JAHQIW010004208">
    <property type="protein sequence ID" value="KAJ1361479.1"/>
    <property type="molecule type" value="Genomic_DNA"/>
</dbReference>
<gene>
    <name evidence="2" type="ORF">KIN20_020737</name>
</gene>
<keyword evidence="1" id="KW-0472">Membrane</keyword>
<accession>A0AAD5QTY4</accession>